<keyword evidence="1" id="KW-0808">Transferase</keyword>
<keyword evidence="2" id="KW-1185">Reference proteome</keyword>
<evidence type="ECO:0000313" key="2">
    <source>
        <dbReference type="Proteomes" id="UP000282060"/>
    </source>
</evidence>
<gene>
    <name evidence="1" type="ORF">EKG39_19550</name>
</gene>
<accession>A0A431VY05</accession>
<dbReference type="Gene3D" id="3.90.550.10">
    <property type="entry name" value="Spore Coat Polysaccharide Biosynthesis Protein SpsA, Chain A"/>
    <property type="match status" value="1"/>
</dbReference>
<dbReference type="SUPFAM" id="SSF53448">
    <property type="entry name" value="Nucleotide-diphospho-sugar transferases"/>
    <property type="match status" value="1"/>
</dbReference>
<dbReference type="Proteomes" id="UP000282060">
    <property type="component" value="Unassembled WGS sequence"/>
</dbReference>
<dbReference type="OrthoDB" id="6284213at2"/>
<dbReference type="InterPro" id="IPR029044">
    <property type="entry name" value="Nucleotide-diphossugar_trans"/>
</dbReference>
<evidence type="ECO:0000313" key="1">
    <source>
        <dbReference type="EMBL" id="RTR27956.1"/>
    </source>
</evidence>
<dbReference type="RefSeq" id="WP_126507691.1">
    <property type="nucleotide sequence ID" value="NZ_RXNV01000014.1"/>
</dbReference>
<sequence>MKKAIFTLAIGDNPMYKAAVASFKEYGKKVGADVITSDKLHYKIDIKNPKFDASPAWSEKLYISELLKEYDRVLYLDADMIVTPWARDIFEECPDRDTVYMFNEGKHRDRGAQAEQINEVLGDVDWPKEDDLIVYYNSGMFLVSKETGLFDSAGIEEMQAICNKVKFYDQTYINYLIRRDNIKSVGVESGFNRMQLLGHDNYQKADFIHYSGRGYRQKVPMRELKYIIDYCDIYKDVLTEAEILDYKKQAWHWYILKQYRKTKLPMGLLSFVFGLVHPKHKY</sequence>
<dbReference type="GO" id="GO:0016740">
    <property type="term" value="F:transferase activity"/>
    <property type="evidence" value="ECO:0007669"/>
    <property type="project" value="UniProtKB-KW"/>
</dbReference>
<name>A0A431VY05_9GAMM</name>
<comment type="caution">
    <text evidence="1">The sequence shown here is derived from an EMBL/GenBank/DDBJ whole genome shotgun (WGS) entry which is preliminary data.</text>
</comment>
<dbReference type="EMBL" id="RXNV01000014">
    <property type="protein sequence ID" value="RTR27956.1"/>
    <property type="molecule type" value="Genomic_DNA"/>
</dbReference>
<dbReference type="AlphaFoldDB" id="A0A431VY05"/>
<reference evidence="1 2" key="1">
    <citation type="submission" date="2018-12" db="EMBL/GenBank/DDBJ databases">
        <authorList>
            <person name="Yu L."/>
        </authorList>
    </citation>
    <scope>NUCLEOTIDE SEQUENCE [LARGE SCALE GENOMIC DNA]</scope>
    <source>
        <strain evidence="1 2">HAW-EB5</strain>
    </source>
</reference>
<organism evidence="1 2">
    <name type="scientific">Shewanella atlantica</name>
    <dbReference type="NCBI Taxonomy" id="271099"/>
    <lineage>
        <taxon>Bacteria</taxon>
        <taxon>Pseudomonadati</taxon>
        <taxon>Pseudomonadota</taxon>
        <taxon>Gammaproteobacteria</taxon>
        <taxon>Alteromonadales</taxon>
        <taxon>Shewanellaceae</taxon>
        <taxon>Shewanella</taxon>
    </lineage>
</organism>
<protein>
    <submittedName>
        <fullName evidence="1">Glycosyltransferase family 8 protein</fullName>
    </submittedName>
</protein>
<proteinExistence type="predicted"/>